<proteinExistence type="predicted"/>
<sequence>MELNGITSESTNLYDPDFSIWKMYKILFNQWSLLFRIGFENNNLGVPKASLVEISKAIFYFYGGNRKVNIRSD</sequence>
<name>M3F2K1_LEPIR</name>
<dbReference type="EMBL" id="AKWW02000005">
    <property type="protein sequence ID" value="EMF44862.1"/>
    <property type="molecule type" value="Genomic_DNA"/>
</dbReference>
<gene>
    <name evidence="1" type="ORF">LEP1GSC067_4843</name>
</gene>
<organism evidence="1 2">
    <name type="scientific">Leptospira interrogans serovar Lora str. TE 1992</name>
    <dbReference type="NCBI Taxonomy" id="1193028"/>
    <lineage>
        <taxon>Bacteria</taxon>
        <taxon>Pseudomonadati</taxon>
        <taxon>Spirochaetota</taxon>
        <taxon>Spirochaetia</taxon>
        <taxon>Leptospirales</taxon>
        <taxon>Leptospiraceae</taxon>
        <taxon>Leptospira</taxon>
    </lineage>
</organism>
<accession>M3F2K1</accession>
<protein>
    <submittedName>
        <fullName evidence="1">Uncharacterized protein</fullName>
    </submittedName>
</protein>
<reference evidence="1 2" key="1">
    <citation type="submission" date="2013-01" db="EMBL/GenBank/DDBJ databases">
        <authorList>
            <person name="Harkins D.M."/>
            <person name="Durkin A.S."/>
            <person name="Brinkac L.M."/>
            <person name="Haft D.H."/>
            <person name="Selengut J.D."/>
            <person name="Sanka R."/>
            <person name="DePew J."/>
            <person name="Purushe J."/>
            <person name="Hartskeerl R.A."/>
            <person name="Ahmed A."/>
            <person name="van der Linden H."/>
            <person name="Goris M.G.A."/>
            <person name="Vinetz J.M."/>
            <person name="Sutton G.G."/>
            <person name="Nierman W.C."/>
            <person name="Fouts D.E."/>
        </authorList>
    </citation>
    <scope>NUCLEOTIDE SEQUENCE [LARGE SCALE GENOMIC DNA]</scope>
    <source>
        <strain evidence="1 2">TE 1992</strain>
    </source>
</reference>
<dbReference type="AlphaFoldDB" id="M3F2K1"/>
<comment type="caution">
    <text evidence="1">The sequence shown here is derived from an EMBL/GenBank/DDBJ whole genome shotgun (WGS) entry which is preliminary data.</text>
</comment>
<evidence type="ECO:0000313" key="1">
    <source>
        <dbReference type="EMBL" id="EMF44862.1"/>
    </source>
</evidence>
<dbReference type="Proteomes" id="UP000011754">
    <property type="component" value="Unassembled WGS sequence"/>
</dbReference>
<evidence type="ECO:0000313" key="2">
    <source>
        <dbReference type="Proteomes" id="UP000011754"/>
    </source>
</evidence>